<dbReference type="AlphaFoldDB" id="A0A024TVA9"/>
<keyword evidence="3" id="KW-0862">Zinc</keyword>
<accession>A0A024TVA9</accession>
<evidence type="ECO:0000256" key="2">
    <source>
        <dbReference type="ARBA" id="ARBA00022771"/>
    </source>
</evidence>
<dbReference type="SUPFAM" id="SSF55961">
    <property type="entry name" value="Bet v1-like"/>
    <property type="match status" value="1"/>
</dbReference>
<dbReference type="PANTHER" id="PTHR13510:SF44">
    <property type="entry name" value="RABENOSYN-5"/>
    <property type="match status" value="1"/>
</dbReference>
<evidence type="ECO:0000259" key="5">
    <source>
        <dbReference type="PROSITE" id="PS50178"/>
    </source>
</evidence>
<feature type="domain" description="FYVE-type" evidence="5">
    <location>
        <begin position="257"/>
        <end position="308"/>
    </location>
</feature>
<name>A0A024TVA9_9STRA</name>
<dbReference type="RefSeq" id="XP_008874001.1">
    <property type="nucleotide sequence ID" value="XM_008875779.1"/>
</dbReference>
<evidence type="ECO:0000256" key="4">
    <source>
        <dbReference type="PROSITE-ProRule" id="PRU00091"/>
    </source>
</evidence>
<dbReference type="InterPro" id="IPR011011">
    <property type="entry name" value="Znf_FYVE_PHD"/>
</dbReference>
<dbReference type="InterPro" id="IPR017455">
    <property type="entry name" value="Znf_FYVE-rel"/>
</dbReference>
<protein>
    <recommendedName>
        <fullName evidence="5">FYVE-type domain-containing protein</fullName>
    </recommendedName>
</protein>
<dbReference type="PANTHER" id="PTHR13510">
    <property type="entry name" value="FYVE-FINGER-CONTAINING RAB5 EFFECTOR PROTEIN RABENOSYN-5-RELATED"/>
    <property type="match status" value="1"/>
</dbReference>
<dbReference type="VEuPathDB" id="FungiDB:H310_09643"/>
<gene>
    <name evidence="6" type="ORF">H310_09643</name>
</gene>
<dbReference type="InterPro" id="IPR052727">
    <property type="entry name" value="Rab4/Rab5_effector"/>
</dbReference>
<dbReference type="PROSITE" id="PS50178">
    <property type="entry name" value="ZF_FYVE"/>
    <property type="match status" value="1"/>
</dbReference>
<evidence type="ECO:0000313" key="6">
    <source>
        <dbReference type="EMBL" id="ETV97292.1"/>
    </source>
</evidence>
<dbReference type="Gene3D" id="3.30.530.20">
    <property type="match status" value="1"/>
</dbReference>
<keyword evidence="1" id="KW-0479">Metal-binding</keyword>
<keyword evidence="2 4" id="KW-0863">Zinc-finger</keyword>
<dbReference type="EMBL" id="KI913973">
    <property type="protein sequence ID" value="ETV97292.1"/>
    <property type="molecule type" value="Genomic_DNA"/>
</dbReference>
<evidence type="ECO:0000256" key="3">
    <source>
        <dbReference type="ARBA" id="ARBA00022833"/>
    </source>
</evidence>
<proteinExistence type="predicted"/>
<dbReference type="GO" id="GO:0008270">
    <property type="term" value="F:zinc ion binding"/>
    <property type="evidence" value="ECO:0007669"/>
    <property type="project" value="UniProtKB-KW"/>
</dbReference>
<dbReference type="SUPFAM" id="SSF57903">
    <property type="entry name" value="FYVE/PHD zinc finger"/>
    <property type="match status" value="1"/>
</dbReference>
<reference evidence="6" key="1">
    <citation type="submission" date="2013-12" db="EMBL/GenBank/DDBJ databases">
        <title>The Genome Sequence of Aphanomyces invadans NJM9701.</title>
        <authorList>
            <consortium name="The Broad Institute Genomics Platform"/>
            <person name="Russ C."/>
            <person name="Tyler B."/>
            <person name="van West P."/>
            <person name="Dieguez-Uribeondo J."/>
            <person name="Young S.K."/>
            <person name="Zeng Q."/>
            <person name="Gargeya S."/>
            <person name="Fitzgerald M."/>
            <person name="Abouelleil A."/>
            <person name="Alvarado L."/>
            <person name="Chapman S.B."/>
            <person name="Gainer-Dewar J."/>
            <person name="Goldberg J."/>
            <person name="Griggs A."/>
            <person name="Gujja S."/>
            <person name="Hansen M."/>
            <person name="Howarth C."/>
            <person name="Imamovic A."/>
            <person name="Ireland A."/>
            <person name="Larimer J."/>
            <person name="McCowan C."/>
            <person name="Murphy C."/>
            <person name="Pearson M."/>
            <person name="Poon T.W."/>
            <person name="Priest M."/>
            <person name="Roberts A."/>
            <person name="Saif S."/>
            <person name="Shea T."/>
            <person name="Sykes S."/>
            <person name="Wortman J."/>
            <person name="Nusbaum C."/>
            <person name="Birren B."/>
        </authorList>
    </citation>
    <scope>NUCLEOTIDE SEQUENCE [LARGE SCALE GENOMIC DNA]</scope>
    <source>
        <strain evidence="6">NJM9701</strain>
    </source>
</reference>
<organism evidence="6">
    <name type="scientific">Aphanomyces invadans</name>
    <dbReference type="NCBI Taxonomy" id="157072"/>
    <lineage>
        <taxon>Eukaryota</taxon>
        <taxon>Sar</taxon>
        <taxon>Stramenopiles</taxon>
        <taxon>Oomycota</taxon>
        <taxon>Saprolegniomycetes</taxon>
        <taxon>Saprolegniales</taxon>
        <taxon>Verrucalvaceae</taxon>
        <taxon>Aphanomyces</taxon>
    </lineage>
</organism>
<dbReference type="InterPro" id="IPR023393">
    <property type="entry name" value="START-like_dom_sf"/>
</dbReference>
<sequence>MASLPPQDEERFKDIAKQATADLIRNALRLPQLKLLSRIQHKTTARQALVYGGQDIVNPALPLVGAHTFIRSTLSDVADLFQLDTPAKQDAFHATVGSRIASKRKLFSLSQPHATNHAQCDISWFAYNSPVPGMSKRDFCVLESHNEIEIVDHSNIARRGWVRCIHSIDDIATYPSVPNMVRASIARSGLVCIETDTPGLLDVYYVLVPVLTGAGWNIATKRMAKRQVEKILRLEQFLAYQHLDMDCVRVISPSSKRQNAKLCTRCSKTLHLFRPKRQCHRCFEAMCPTCGCEWPLRGKKLFVCHDCFHPGMHDPSSDTLRGRQMTISITKAKVEGLLEAVATPDILRDELEHDVESERYTSDTSGADLDDEVNIVEDTKLLQLLCDQDALYRLCQQYKLDC</sequence>
<dbReference type="GeneID" id="20086693"/>
<evidence type="ECO:0000256" key="1">
    <source>
        <dbReference type="ARBA" id="ARBA00022723"/>
    </source>
</evidence>
<dbReference type="OrthoDB" id="62066at2759"/>